<feature type="domain" description="DUF362" evidence="1">
    <location>
        <begin position="43"/>
        <end position="244"/>
    </location>
</feature>
<dbReference type="Pfam" id="PF04015">
    <property type="entry name" value="DUF362"/>
    <property type="match status" value="1"/>
</dbReference>
<accession>A0A017RWP0</accession>
<reference evidence="2 3" key="1">
    <citation type="journal article" date="2014" name="Genome Announc.">
        <title>Draft Genome Sequence of Fervidicella metallireducens Strain AeBT, an Iron-Reducing Thermoanaerobe from the Great Artesian Basin.</title>
        <authorList>
            <person name="Patel B.K."/>
        </authorList>
    </citation>
    <scope>NUCLEOTIDE SEQUENCE [LARGE SCALE GENOMIC DNA]</scope>
    <source>
        <strain evidence="2 3">AeB</strain>
    </source>
</reference>
<gene>
    <name evidence="2" type="ORF">Q428_03590</name>
</gene>
<evidence type="ECO:0000259" key="1">
    <source>
        <dbReference type="Pfam" id="PF04015"/>
    </source>
</evidence>
<evidence type="ECO:0000313" key="2">
    <source>
        <dbReference type="EMBL" id="EYE89193.1"/>
    </source>
</evidence>
<dbReference type="Proteomes" id="UP000019681">
    <property type="component" value="Unassembled WGS sequence"/>
</dbReference>
<dbReference type="OrthoDB" id="1729741at2"/>
<dbReference type="STRING" id="1403537.Q428_03590"/>
<evidence type="ECO:0000313" key="3">
    <source>
        <dbReference type="Proteomes" id="UP000019681"/>
    </source>
</evidence>
<dbReference type="AlphaFoldDB" id="A0A017RWP0"/>
<dbReference type="RefSeq" id="WP_035378230.1">
    <property type="nucleotide sequence ID" value="NZ_AZQP01000007.1"/>
</dbReference>
<sequence>MLRKKVLESNIVGVGKNADESEALRQSLMFLPWNNFIQSNHRVTITANLVNLNPPHEAVTVGQNTLKKLIQLIKERNPKRIVVAGGSGGASTMDVFKAYGYDKVVNEENVEFVDLNSGDFVEISLNHNIVKSTKINKLINETDVLISFTQLKVHEESTMSAAIKNMALSWPPADIHGYPKKSLGIHEDLHGFIVAMAETIPIDLAIVSLNPAMIGTGPSKGKAVHSGLVISGLDAVAVDTVCARLLGFRPQAINYLFRLIKDGVGQGNMDNIDIKGMTLIEMEKYFSNLAFGKEFAIDE</sequence>
<dbReference type="Gene3D" id="3.40.50.11440">
    <property type="match status" value="1"/>
</dbReference>
<protein>
    <submittedName>
        <fullName evidence="2">(Fe-S)-binding protein</fullName>
    </submittedName>
</protein>
<dbReference type="EMBL" id="AZQP01000007">
    <property type="protein sequence ID" value="EYE89193.1"/>
    <property type="molecule type" value="Genomic_DNA"/>
</dbReference>
<comment type="caution">
    <text evidence="2">The sequence shown here is derived from an EMBL/GenBank/DDBJ whole genome shotgun (WGS) entry which is preliminary data.</text>
</comment>
<dbReference type="InterPro" id="IPR007160">
    <property type="entry name" value="DUF362"/>
</dbReference>
<organism evidence="2 3">
    <name type="scientific">Fervidicella metallireducens AeB</name>
    <dbReference type="NCBI Taxonomy" id="1403537"/>
    <lineage>
        <taxon>Bacteria</taxon>
        <taxon>Bacillati</taxon>
        <taxon>Bacillota</taxon>
        <taxon>Clostridia</taxon>
        <taxon>Eubacteriales</taxon>
        <taxon>Clostridiaceae</taxon>
        <taxon>Fervidicella</taxon>
    </lineage>
</organism>
<proteinExistence type="predicted"/>
<keyword evidence="3" id="KW-1185">Reference proteome</keyword>
<name>A0A017RWP0_9CLOT</name>